<reference evidence="1" key="1">
    <citation type="submission" date="2022-11" db="EMBL/GenBank/DDBJ databases">
        <title>Minimal conservation of predation-associated metabolite biosynthetic gene clusters underscores biosynthetic potential of Myxococcota including descriptions for ten novel species: Archangium lansinium sp. nov., Myxococcus landrumus sp. nov., Nannocystis bai.</title>
        <authorList>
            <person name="Ahearne A."/>
            <person name="Stevens C."/>
            <person name="Phillips K."/>
        </authorList>
    </citation>
    <scope>NUCLEOTIDE SEQUENCE</scope>
    <source>
        <strain evidence="1">Na p29</strain>
    </source>
</reference>
<evidence type="ECO:0000313" key="2">
    <source>
        <dbReference type="Proteomes" id="UP001150924"/>
    </source>
</evidence>
<comment type="caution">
    <text evidence="1">The sequence shown here is derived from an EMBL/GenBank/DDBJ whole genome shotgun (WGS) entry which is preliminary data.</text>
</comment>
<dbReference type="RefSeq" id="WP_267772269.1">
    <property type="nucleotide sequence ID" value="NZ_JAPNKE010000002.1"/>
</dbReference>
<accession>A0A9X3ETR5</accession>
<protein>
    <submittedName>
        <fullName evidence="1">Carotenoid 1,2-hydratase</fullName>
    </submittedName>
</protein>
<organism evidence="1 2">
    <name type="scientific">Nannocystis pusilla</name>
    <dbReference type="NCBI Taxonomy" id="889268"/>
    <lineage>
        <taxon>Bacteria</taxon>
        <taxon>Pseudomonadati</taxon>
        <taxon>Myxococcota</taxon>
        <taxon>Polyangia</taxon>
        <taxon>Nannocystales</taxon>
        <taxon>Nannocystaceae</taxon>
        <taxon>Nannocystis</taxon>
    </lineage>
</organism>
<evidence type="ECO:0000313" key="1">
    <source>
        <dbReference type="EMBL" id="MCY1009605.1"/>
    </source>
</evidence>
<dbReference type="AlphaFoldDB" id="A0A9X3ETR5"/>
<keyword evidence="2" id="KW-1185">Reference proteome</keyword>
<dbReference type="Proteomes" id="UP001150924">
    <property type="component" value="Unassembled WGS sequence"/>
</dbReference>
<name>A0A9X3ETR5_9BACT</name>
<dbReference type="EMBL" id="JAPNKE010000002">
    <property type="protein sequence ID" value="MCY1009605.1"/>
    <property type="molecule type" value="Genomic_DNA"/>
</dbReference>
<proteinExistence type="predicted"/>
<dbReference type="CDD" id="cd21471">
    <property type="entry name" value="CrtC-like"/>
    <property type="match status" value="1"/>
</dbReference>
<sequence length="312" mass="34498">MRGPQFDRLVPPGGYGWWYLDALSDDGSHGLTIIAFVGSVFSPYYAKARAKAPAGAADPMAHCAINVALYGPGVDAWVFTEYGASEVERRPDRLQVGSSSMAWEGDCLVVRFDERTAVLGQRVAGTVRLYPSAFPDRPERLDARGRHTWFPAAPHAHVEAELSTPALTLRGTGYHDANFGEEPLEAAFVDWSWSRAALPDRTVVLYDARRRDGSQLQLGRVFHADGHVEPLAAAHAMTLGRTRWWIPRSTRTDGAPATVIRTLEDTPFYARTQVATRVGEVPVRAVHESLSLSRFCSPLVQTMLPFRIRRVS</sequence>
<dbReference type="SUPFAM" id="SSF159245">
    <property type="entry name" value="AttH-like"/>
    <property type="match status" value="1"/>
</dbReference>
<gene>
    <name evidence="1" type="ORF">OV079_29370</name>
</gene>